<dbReference type="EMBL" id="CAJNOH010000060">
    <property type="protein sequence ID" value="CAF0824351.1"/>
    <property type="molecule type" value="Genomic_DNA"/>
</dbReference>
<evidence type="ECO:0000313" key="2">
    <source>
        <dbReference type="EMBL" id="CAF0819774.1"/>
    </source>
</evidence>
<dbReference type="Proteomes" id="UP000663854">
    <property type="component" value="Unassembled WGS sequence"/>
</dbReference>
<name>A0A813U054_9BILA</name>
<dbReference type="AlphaFoldDB" id="A0A813U054"/>
<protein>
    <submittedName>
        <fullName evidence="2">Uncharacterized protein</fullName>
    </submittedName>
</protein>
<keyword evidence="1" id="KW-0812">Transmembrane</keyword>
<dbReference type="EMBL" id="CAJNOL010000075">
    <property type="protein sequence ID" value="CAF0819774.1"/>
    <property type="molecule type" value="Genomic_DNA"/>
</dbReference>
<gene>
    <name evidence="2" type="ORF">JXQ802_LOCUS5138</name>
    <name evidence="3" type="ORF">PYM288_LOCUS5750</name>
</gene>
<evidence type="ECO:0000313" key="4">
    <source>
        <dbReference type="Proteomes" id="UP000663870"/>
    </source>
</evidence>
<comment type="caution">
    <text evidence="2">The sequence shown here is derived from an EMBL/GenBank/DDBJ whole genome shotgun (WGS) entry which is preliminary data.</text>
</comment>
<proteinExistence type="predicted"/>
<keyword evidence="1" id="KW-1133">Transmembrane helix</keyword>
<reference evidence="2" key="1">
    <citation type="submission" date="2021-02" db="EMBL/GenBank/DDBJ databases">
        <authorList>
            <person name="Nowell W R."/>
        </authorList>
    </citation>
    <scope>NUCLEOTIDE SEQUENCE</scope>
</reference>
<accession>A0A813U054</accession>
<evidence type="ECO:0000313" key="3">
    <source>
        <dbReference type="EMBL" id="CAF0824351.1"/>
    </source>
</evidence>
<feature type="transmembrane region" description="Helical" evidence="1">
    <location>
        <begin position="71"/>
        <end position="91"/>
    </location>
</feature>
<keyword evidence="1" id="KW-0472">Membrane</keyword>
<dbReference type="Proteomes" id="UP000663870">
    <property type="component" value="Unassembled WGS sequence"/>
</dbReference>
<organism evidence="2 4">
    <name type="scientific">Rotaria sordida</name>
    <dbReference type="NCBI Taxonomy" id="392033"/>
    <lineage>
        <taxon>Eukaryota</taxon>
        <taxon>Metazoa</taxon>
        <taxon>Spiralia</taxon>
        <taxon>Gnathifera</taxon>
        <taxon>Rotifera</taxon>
        <taxon>Eurotatoria</taxon>
        <taxon>Bdelloidea</taxon>
        <taxon>Philodinida</taxon>
        <taxon>Philodinidae</taxon>
        <taxon>Rotaria</taxon>
    </lineage>
</organism>
<evidence type="ECO:0000256" key="1">
    <source>
        <dbReference type="SAM" id="Phobius"/>
    </source>
</evidence>
<sequence>MQYNPNPPMTLSTVPMFNPSNVYSNPMMHLLTKIPSSVSLKLTVGGIFYIILGLVAIGLDIGIIVNALMSFGGIINGVYLFTTGILILHLCRHEVKQVAKNRIHLLTFATSIHDLIHRHLLYNMEEEQT</sequence>
<feature type="transmembrane region" description="Helical" evidence="1">
    <location>
        <begin position="42"/>
        <end position="65"/>
    </location>
</feature>
<keyword evidence="4" id="KW-1185">Reference proteome</keyword>